<dbReference type="STRING" id="1121395.SAMN02745215_02541"/>
<name>A0A1M7TVE2_9FIRM</name>
<dbReference type="SUPFAM" id="SSF52218">
    <property type="entry name" value="Flavoproteins"/>
    <property type="match status" value="1"/>
</dbReference>
<gene>
    <name evidence="1" type="ORF">SAMN02745215_02541</name>
</gene>
<protein>
    <recommendedName>
        <fullName evidence="3">NADPH-dependent FMN reductase</fullName>
    </recommendedName>
</protein>
<reference evidence="2" key="1">
    <citation type="submission" date="2016-12" db="EMBL/GenBank/DDBJ databases">
        <authorList>
            <person name="Varghese N."/>
            <person name="Submissions S."/>
        </authorList>
    </citation>
    <scope>NUCLEOTIDE SEQUENCE [LARGE SCALE GENOMIC DNA]</scope>
    <source>
        <strain evidence="2">DSM 11544</strain>
    </source>
</reference>
<dbReference type="EMBL" id="FRDN01000008">
    <property type="protein sequence ID" value="SHN74640.1"/>
    <property type="molecule type" value="Genomic_DNA"/>
</dbReference>
<dbReference type="RefSeq" id="WP_072772932.1">
    <property type="nucleotide sequence ID" value="NZ_FRDN01000008.1"/>
</dbReference>
<evidence type="ECO:0000313" key="2">
    <source>
        <dbReference type="Proteomes" id="UP000184010"/>
    </source>
</evidence>
<proteinExistence type="predicted"/>
<evidence type="ECO:0000313" key="1">
    <source>
        <dbReference type="EMBL" id="SHN74640.1"/>
    </source>
</evidence>
<keyword evidence="2" id="KW-1185">Reference proteome</keyword>
<evidence type="ECO:0008006" key="3">
    <source>
        <dbReference type="Google" id="ProtNLM"/>
    </source>
</evidence>
<organism evidence="1 2">
    <name type="scientific">Desulfitobacterium chlororespirans DSM 11544</name>
    <dbReference type="NCBI Taxonomy" id="1121395"/>
    <lineage>
        <taxon>Bacteria</taxon>
        <taxon>Bacillati</taxon>
        <taxon>Bacillota</taxon>
        <taxon>Clostridia</taxon>
        <taxon>Eubacteriales</taxon>
        <taxon>Desulfitobacteriaceae</taxon>
        <taxon>Desulfitobacterium</taxon>
    </lineage>
</organism>
<sequence length="166" mass="18938">MKLLIHDLDQEELGKIRPGLGGDTKIVTNNGKIRHCIGCFGCWVKTPGACVIRDEYGDMGADLGHSSELIIVSQCFYGGYSPFVKNVLDRSISYIHPYFVIRNGEMHHRPRYEQSLDFSVWFYGEITEKERQTAEKLVRANAINLNCQRVKVSFIRELAELEGQLK</sequence>
<dbReference type="Gene3D" id="3.40.50.360">
    <property type="match status" value="1"/>
</dbReference>
<accession>A0A1M7TVE2</accession>
<dbReference type="InterPro" id="IPR029039">
    <property type="entry name" value="Flavoprotein-like_sf"/>
</dbReference>
<dbReference type="Proteomes" id="UP000184010">
    <property type="component" value="Unassembled WGS sequence"/>
</dbReference>
<dbReference type="AlphaFoldDB" id="A0A1M7TVE2"/>